<feature type="domain" description="Ice-binding protein C-terminal" evidence="2">
    <location>
        <begin position="258"/>
        <end position="282"/>
    </location>
</feature>
<keyword evidence="4" id="KW-1185">Reference proteome</keyword>
<evidence type="ECO:0000259" key="2">
    <source>
        <dbReference type="Pfam" id="PF07589"/>
    </source>
</evidence>
<evidence type="ECO:0000313" key="3">
    <source>
        <dbReference type="EMBL" id="QOY88584.1"/>
    </source>
</evidence>
<evidence type="ECO:0000313" key="4">
    <source>
        <dbReference type="Proteomes" id="UP000593892"/>
    </source>
</evidence>
<sequence length="283" mass="29738">MPLVRLCAIWVMLVCLPAFSAPLYQVYTGAVSAMVSAEAFPGVSDAKGALKVTGIPTGATIKAAYLYTSDWFSTAPLQASFGSKDVGGAAPASTDGQFSSYRWDVTDAINGNGSYDFDLSGGSQIYSVGLAVVYSTPGHPDRTITLMDFSKEVSAPNNYGATAGTPEMNLHVNSPYDGAGTLWLMTNADDPESTGEGIYFNAAQVGGPIDGNLGPHSSLFRLPVQVRSGENRMSLTSQGDWYGWSLAILDAPGAADIPTPEPASFTLALVGLVALALYRRRRS</sequence>
<dbReference type="Proteomes" id="UP000593892">
    <property type="component" value="Chromosome"/>
</dbReference>
<feature type="signal peptide" evidence="1">
    <location>
        <begin position="1"/>
        <end position="20"/>
    </location>
</feature>
<dbReference type="InterPro" id="IPR017756">
    <property type="entry name" value="TM_Gly-Cys-Arg_CS"/>
</dbReference>
<accession>A0A7S7SKQ0</accession>
<dbReference type="RefSeq" id="WP_194450246.1">
    <property type="nucleotide sequence ID" value="NZ_CP063849.1"/>
</dbReference>
<dbReference type="Pfam" id="PF07589">
    <property type="entry name" value="PEP-CTERM"/>
    <property type="match status" value="1"/>
</dbReference>
<dbReference type="AlphaFoldDB" id="A0A7S7SKQ0"/>
<dbReference type="EMBL" id="CP063849">
    <property type="protein sequence ID" value="QOY88584.1"/>
    <property type="molecule type" value="Genomic_DNA"/>
</dbReference>
<reference evidence="3 4" key="1">
    <citation type="submission" date="2020-10" db="EMBL/GenBank/DDBJ databases">
        <title>Complete genome sequence of Paludibaculum fermentans P105T, a facultatively anaerobic acidobacterium capable of dissimilatory Fe(III) reduction.</title>
        <authorList>
            <person name="Dedysh S.N."/>
            <person name="Beletsky A.V."/>
            <person name="Kulichevskaya I.S."/>
            <person name="Mardanov A.V."/>
            <person name="Ravin N.V."/>
        </authorList>
    </citation>
    <scope>NUCLEOTIDE SEQUENCE [LARGE SCALE GENOMIC DNA]</scope>
    <source>
        <strain evidence="3 4">P105</strain>
    </source>
</reference>
<dbReference type="InterPro" id="IPR013424">
    <property type="entry name" value="Ice-binding_C"/>
</dbReference>
<organism evidence="3 4">
    <name type="scientific">Paludibaculum fermentans</name>
    <dbReference type="NCBI Taxonomy" id="1473598"/>
    <lineage>
        <taxon>Bacteria</taxon>
        <taxon>Pseudomonadati</taxon>
        <taxon>Acidobacteriota</taxon>
        <taxon>Terriglobia</taxon>
        <taxon>Bryobacterales</taxon>
        <taxon>Bryobacteraceae</taxon>
        <taxon>Paludibaculum</taxon>
    </lineage>
</organism>
<dbReference type="NCBIfam" id="TIGR03382">
    <property type="entry name" value="GC_trans_RRR"/>
    <property type="match status" value="1"/>
</dbReference>
<dbReference type="KEGG" id="pfer:IRI77_01070"/>
<feature type="chain" id="PRO_5032369779" evidence="1">
    <location>
        <begin position="21"/>
        <end position="283"/>
    </location>
</feature>
<protein>
    <submittedName>
        <fullName evidence="3">PEP-CTERM sorting domain-containing protein</fullName>
    </submittedName>
</protein>
<gene>
    <name evidence="3" type="ORF">IRI77_01070</name>
</gene>
<proteinExistence type="predicted"/>
<name>A0A7S7SKQ0_PALFE</name>
<keyword evidence="1" id="KW-0732">Signal</keyword>
<evidence type="ECO:0000256" key="1">
    <source>
        <dbReference type="SAM" id="SignalP"/>
    </source>
</evidence>